<feature type="transmembrane region" description="Helical" evidence="2">
    <location>
        <begin position="72"/>
        <end position="92"/>
    </location>
</feature>
<feature type="transmembrane region" description="Helical" evidence="2">
    <location>
        <begin position="136"/>
        <end position="155"/>
    </location>
</feature>
<dbReference type="EMBL" id="VKHS01000404">
    <property type="protein sequence ID" value="MBB0231012.1"/>
    <property type="molecule type" value="Genomic_DNA"/>
</dbReference>
<accession>A0A7W3T4Z2</accession>
<name>A0A7W3T4Z2_9ACTN</name>
<evidence type="ECO:0000313" key="4">
    <source>
        <dbReference type="Proteomes" id="UP000530234"/>
    </source>
</evidence>
<feature type="transmembrane region" description="Helical" evidence="2">
    <location>
        <begin position="167"/>
        <end position="187"/>
    </location>
</feature>
<dbReference type="AlphaFoldDB" id="A0A7W3T4Z2"/>
<keyword evidence="2" id="KW-0472">Membrane</keyword>
<gene>
    <name evidence="3" type="ORF">FOE67_16180</name>
</gene>
<feature type="transmembrane region" description="Helical" evidence="2">
    <location>
        <begin position="104"/>
        <end position="124"/>
    </location>
</feature>
<protein>
    <submittedName>
        <fullName evidence="3">Uncharacterized protein</fullName>
    </submittedName>
</protein>
<dbReference type="Proteomes" id="UP000530234">
    <property type="component" value="Unassembled WGS sequence"/>
</dbReference>
<feature type="non-terminal residue" evidence="3">
    <location>
        <position position="286"/>
    </location>
</feature>
<feature type="transmembrane region" description="Helical" evidence="2">
    <location>
        <begin position="199"/>
        <end position="221"/>
    </location>
</feature>
<organism evidence="3 4">
    <name type="scientific">Streptomyces calidiresistens</name>
    <dbReference type="NCBI Taxonomy" id="1485586"/>
    <lineage>
        <taxon>Bacteria</taxon>
        <taxon>Bacillati</taxon>
        <taxon>Actinomycetota</taxon>
        <taxon>Actinomycetes</taxon>
        <taxon>Kitasatosporales</taxon>
        <taxon>Streptomycetaceae</taxon>
        <taxon>Streptomyces</taxon>
    </lineage>
</organism>
<evidence type="ECO:0000256" key="2">
    <source>
        <dbReference type="SAM" id="Phobius"/>
    </source>
</evidence>
<keyword evidence="2" id="KW-0812">Transmembrane</keyword>
<feature type="region of interest" description="Disordered" evidence="1">
    <location>
        <begin position="232"/>
        <end position="286"/>
    </location>
</feature>
<keyword evidence="2" id="KW-1133">Transmembrane helix</keyword>
<keyword evidence="4" id="KW-1185">Reference proteome</keyword>
<reference evidence="4" key="1">
    <citation type="submission" date="2019-10" db="EMBL/GenBank/DDBJ databases">
        <title>Streptomyces sp. nov., a novel actinobacterium isolated from alkaline environment.</title>
        <authorList>
            <person name="Golinska P."/>
        </authorList>
    </citation>
    <scope>NUCLEOTIDE SEQUENCE [LARGE SCALE GENOMIC DNA]</scope>
    <source>
        <strain evidence="4">DSM 42108</strain>
    </source>
</reference>
<evidence type="ECO:0000256" key="1">
    <source>
        <dbReference type="SAM" id="MobiDB-lite"/>
    </source>
</evidence>
<proteinExistence type="predicted"/>
<feature type="compositionally biased region" description="Pro residues" evidence="1">
    <location>
        <begin position="244"/>
        <end position="257"/>
    </location>
</feature>
<feature type="transmembrane region" description="Helical" evidence="2">
    <location>
        <begin position="46"/>
        <end position="66"/>
    </location>
</feature>
<evidence type="ECO:0000313" key="3">
    <source>
        <dbReference type="EMBL" id="MBB0231012.1"/>
    </source>
</evidence>
<comment type="caution">
    <text evidence="3">The sequence shown here is derived from an EMBL/GenBank/DDBJ whole genome shotgun (WGS) entry which is preliminary data.</text>
</comment>
<sequence length="286" mass="29437">MTVVNEGAGAADTAPGRDATREPEPPSGSAPGTAGAMVLAVSGWRLLIAAFGLIGWGDAAARLGFLSSLEDLSHLASFTVGLVFLWLAVRPFTRPDRAPEPPSAWVRGAATVALLLVAVVWHTLMGGWEDGYTTTSSLFAHLLTPAVVLADWLLVGRAQGRARWWYPLSWTLPLLAYLGFMVGAGVESYHDFLNPNEEGFLATVAAFTVAVVVTGYVLVALGRLRAALPGGGPAPAADGVPAPGAAPEPVPVTPPPAGGAAAPTDAPPDPSPVSYTPLGLPPKLQM</sequence>
<feature type="region of interest" description="Disordered" evidence="1">
    <location>
        <begin position="1"/>
        <end position="32"/>
    </location>
</feature>
<feature type="compositionally biased region" description="Low complexity" evidence="1">
    <location>
        <begin position="232"/>
        <end position="243"/>
    </location>
</feature>